<dbReference type="FunFam" id="2.60.40.1120:FF:000003">
    <property type="entry name" value="Outer membrane protein Omp121"/>
    <property type="match status" value="1"/>
</dbReference>
<evidence type="ECO:0000256" key="1">
    <source>
        <dbReference type="ARBA" id="ARBA00022729"/>
    </source>
</evidence>
<keyword evidence="2" id="KW-0813">Transport</keyword>
<gene>
    <name evidence="4" type="ORF">BN509_02195</name>
</gene>
<dbReference type="GO" id="GO:0044718">
    <property type="term" value="P:siderophore transmembrane transport"/>
    <property type="evidence" value="ECO:0007669"/>
    <property type="project" value="TreeGrafter"/>
</dbReference>
<comment type="subcellular location">
    <subcellularLocation>
        <location evidence="2">Cell outer membrane</location>
        <topology evidence="2">Multi-pass membrane protein</topology>
    </subcellularLocation>
</comment>
<evidence type="ECO:0000256" key="2">
    <source>
        <dbReference type="PROSITE-ProRule" id="PRU01360"/>
    </source>
</evidence>
<accession>R6CE81</accession>
<dbReference type="InterPro" id="IPR008969">
    <property type="entry name" value="CarboxyPept-like_regulatory"/>
</dbReference>
<dbReference type="InterPro" id="IPR012910">
    <property type="entry name" value="Plug_dom"/>
</dbReference>
<comment type="caution">
    <text evidence="4">The sequence shown here is derived from an EMBL/GenBank/DDBJ whole genome shotgun (WGS) entry which is preliminary data.</text>
</comment>
<dbReference type="NCBIfam" id="TIGR04057">
    <property type="entry name" value="SusC_RagA_signa"/>
    <property type="match status" value="1"/>
</dbReference>
<comment type="similarity">
    <text evidence="2">Belongs to the TonB-dependent receptor family.</text>
</comment>
<evidence type="ECO:0000259" key="3">
    <source>
        <dbReference type="Pfam" id="PF07715"/>
    </source>
</evidence>
<dbReference type="PANTHER" id="PTHR30069:SF29">
    <property type="entry name" value="HEMOGLOBIN AND HEMOGLOBIN-HAPTOGLOBIN-BINDING PROTEIN 1-RELATED"/>
    <property type="match status" value="1"/>
</dbReference>
<dbReference type="PROSITE" id="PS52016">
    <property type="entry name" value="TONB_DEPENDENT_REC_3"/>
    <property type="match status" value="1"/>
</dbReference>
<name>R6CE81_9BACT</name>
<dbReference type="InterPro" id="IPR023997">
    <property type="entry name" value="TonB-dep_OMP_SusC/RagA_CS"/>
</dbReference>
<dbReference type="Gene3D" id="2.60.40.1120">
    <property type="entry name" value="Carboxypeptidase-like, regulatory domain"/>
    <property type="match status" value="1"/>
</dbReference>
<keyword evidence="2" id="KW-1134">Transmembrane beta strand</keyword>
<protein>
    <submittedName>
        <fullName evidence="4">TonB-dependent receptor plug domain protein</fullName>
    </submittedName>
</protein>
<dbReference type="PANTHER" id="PTHR30069">
    <property type="entry name" value="TONB-DEPENDENT OUTER MEMBRANE RECEPTOR"/>
    <property type="match status" value="1"/>
</dbReference>
<evidence type="ECO:0000313" key="4">
    <source>
        <dbReference type="EMBL" id="CDA71234.1"/>
    </source>
</evidence>
<keyword evidence="2" id="KW-0812">Transmembrane</keyword>
<proteinExistence type="inferred from homology"/>
<dbReference type="Pfam" id="PF07715">
    <property type="entry name" value="Plug"/>
    <property type="match status" value="1"/>
</dbReference>
<dbReference type="SUPFAM" id="SSF49464">
    <property type="entry name" value="Carboxypeptidase regulatory domain-like"/>
    <property type="match status" value="1"/>
</dbReference>
<keyword evidence="2" id="KW-0998">Cell outer membrane</keyword>
<dbReference type="AlphaFoldDB" id="R6CE81"/>
<dbReference type="InterPro" id="IPR037066">
    <property type="entry name" value="Plug_dom_sf"/>
</dbReference>
<feature type="domain" description="TonB-dependent receptor plug" evidence="3">
    <location>
        <begin position="93"/>
        <end position="215"/>
    </location>
</feature>
<dbReference type="InterPro" id="IPR039426">
    <property type="entry name" value="TonB-dep_rcpt-like"/>
</dbReference>
<dbReference type="Gene3D" id="2.170.130.10">
    <property type="entry name" value="TonB-dependent receptor, plug domain"/>
    <property type="match status" value="1"/>
</dbReference>
<keyword evidence="1" id="KW-0732">Signal</keyword>
<keyword evidence="2" id="KW-0472">Membrane</keyword>
<reference evidence="4" key="1">
    <citation type="submission" date="2012-11" db="EMBL/GenBank/DDBJ databases">
        <title>Dependencies among metagenomic species, viruses, plasmids and units of genetic variation.</title>
        <authorList>
            <person name="Nielsen H.B."/>
            <person name="Almeida M."/>
            <person name="Juncker A.S."/>
            <person name="Rasmussen S."/>
            <person name="Li J."/>
            <person name="Sunagawa S."/>
            <person name="Plichta D."/>
            <person name="Gautier L."/>
            <person name="Le Chatelier E."/>
            <person name="Peletier E."/>
            <person name="Bonde I."/>
            <person name="Nielsen T."/>
            <person name="Manichanh C."/>
            <person name="Arumugam M."/>
            <person name="Batto J."/>
            <person name="Santos M.B.Q.D."/>
            <person name="Blom N."/>
            <person name="Borruel N."/>
            <person name="Burgdorf K.S."/>
            <person name="Boumezbeur F."/>
            <person name="Casellas F."/>
            <person name="Dore J."/>
            <person name="Guarner F."/>
            <person name="Hansen T."/>
            <person name="Hildebrand F."/>
            <person name="Kaas R.S."/>
            <person name="Kennedy S."/>
            <person name="Kristiansen K."/>
            <person name="Kultima J.R."/>
            <person name="Leonard P."/>
            <person name="Levenez F."/>
            <person name="Lund O."/>
            <person name="Moumen B."/>
            <person name="Le Paslier D."/>
            <person name="Pons N."/>
            <person name="Pedersen O."/>
            <person name="Prifti E."/>
            <person name="Qin J."/>
            <person name="Raes J."/>
            <person name="Tap J."/>
            <person name="Tims S."/>
            <person name="Ussery D.W."/>
            <person name="Yamada T."/>
            <person name="MetaHit consortium"/>
            <person name="Renault P."/>
            <person name="Sicheritz-Ponten T."/>
            <person name="Bork P."/>
            <person name="Wang J."/>
            <person name="Brunak S."/>
            <person name="Ehrlich S.D."/>
        </authorList>
    </citation>
    <scope>NUCLEOTIDE SEQUENCE [LARGE SCALE GENOMIC DNA]</scope>
</reference>
<evidence type="ECO:0000313" key="5">
    <source>
        <dbReference type="Proteomes" id="UP000018362"/>
    </source>
</evidence>
<dbReference type="Proteomes" id="UP000018362">
    <property type="component" value="Unassembled WGS sequence"/>
</dbReference>
<dbReference type="GO" id="GO:0009279">
    <property type="term" value="C:cell outer membrane"/>
    <property type="evidence" value="ECO:0007669"/>
    <property type="project" value="UniProtKB-SubCell"/>
</dbReference>
<dbReference type="Pfam" id="PF13715">
    <property type="entry name" value="CarbopepD_reg_2"/>
    <property type="match status" value="1"/>
</dbReference>
<sequence length="263" mass="27578">MKTEGVVVDAKGEPLIGVSILEQGTTNGTITDIDGVFSLQVSPNAVLEISYIGYKTQKLAVKPNLGQIVMHEDTEVLEEVVVTALGIKRSEKALSYNVQQVKGDELTTVKDANFMNALAGKVAGVNINASASGVGGATRVVMRGVKSIANSNNALYVIDGVPIFNTNNGGTEGAYSEQPRGEGISDLNPDDIESMSVLSGPSAAALYGSAASAGVILITTKKGKEGKVSVTVSNSTTFSKPFFTPKFQNSYLNVPGSFFLHWL</sequence>
<organism evidence="4 5">
    <name type="scientific">Phocaeicola coprocola CAG:162</name>
    <dbReference type="NCBI Taxonomy" id="1263040"/>
    <lineage>
        <taxon>Bacteria</taxon>
        <taxon>Pseudomonadati</taxon>
        <taxon>Bacteroidota</taxon>
        <taxon>Bacteroidia</taxon>
        <taxon>Bacteroidales</taxon>
        <taxon>Bacteroidaceae</taxon>
        <taxon>Phocaeicola</taxon>
    </lineage>
</organism>
<dbReference type="SUPFAM" id="SSF56935">
    <property type="entry name" value="Porins"/>
    <property type="match status" value="1"/>
</dbReference>
<dbReference type="GO" id="GO:0015344">
    <property type="term" value="F:siderophore uptake transmembrane transporter activity"/>
    <property type="evidence" value="ECO:0007669"/>
    <property type="project" value="TreeGrafter"/>
</dbReference>
<keyword evidence="4" id="KW-0675">Receptor</keyword>
<dbReference type="EMBL" id="CBCJ010000161">
    <property type="protein sequence ID" value="CDA71234.1"/>
    <property type="molecule type" value="Genomic_DNA"/>
</dbReference>